<evidence type="ECO:0000256" key="1">
    <source>
        <dbReference type="SAM" id="MobiDB-lite"/>
    </source>
</evidence>
<accession>A0A9N9T1C7</accession>
<sequence length="66" mass="7014">MHTASPATLRGTQSYNKSESFSIPSTTPTSATTAATPIEIDTDNQSCTGAEDNTETLNFTEMLLTL</sequence>
<dbReference type="EMBL" id="OU898278">
    <property type="protein sequence ID" value="CAG9832201.1"/>
    <property type="molecule type" value="Genomic_DNA"/>
</dbReference>
<feature type="compositionally biased region" description="Low complexity" evidence="1">
    <location>
        <begin position="22"/>
        <end position="38"/>
    </location>
</feature>
<organism evidence="2 3">
    <name type="scientific">Diabrotica balteata</name>
    <name type="common">Banded cucumber beetle</name>
    <dbReference type="NCBI Taxonomy" id="107213"/>
    <lineage>
        <taxon>Eukaryota</taxon>
        <taxon>Metazoa</taxon>
        <taxon>Ecdysozoa</taxon>
        <taxon>Arthropoda</taxon>
        <taxon>Hexapoda</taxon>
        <taxon>Insecta</taxon>
        <taxon>Pterygota</taxon>
        <taxon>Neoptera</taxon>
        <taxon>Endopterygota</taxon>
        <taxon>Coleoptera</taxon>
        <taxon>Polyphaga</taxon>
        <taxon>Cucujiformia</taxon>
        <taxon>Chrysomeloidea</taxon>
        <taxon>Chrysomelidae</taxon>
        <taxon>Galerucinae</taxon>
        <taxon>Diabroticina</taxon>
        <taxon>Diabroticites</taxon>
        <taxon>Diabrotica</taxon>
    </lineage>
</organism>
<proteinExistence type="predicted"/>
<dbReference type="AlphaFoldDB" id="A0A9N9T1C7"/>
<feature type="compositionally biased region" description="Polar residues" evidence="1">
    <location>
        <begin position="10"/>
        <end position="21"/>
    </location>
</feature>
<reference evidence="2" key="1">
    <citation type="submission" date="2022-01" db="EMBL/GenBank/DDBJ databases">
        <authorList>
            <person name="King R."/>
        </authorList>
    </citation>
    <scope>NUCLEOTIDE SEQUENCE</scope>
</reference>
<feature type="region of interest" description="Disordered" evidence="1">
    <location>
        <begin position="1"/>
        <end position="51"/>
    </location>
</feature>
<evidence type="ECO:0000313" key="2">
    <source>
        <dbReference type="EMBL" id="CAG9832201.1"/>
    </source>
</evidence>
<name>A0A9N9T1C7_DIABA</name>
<keyword evidence="3" id="KW-1185">Reference proteome</keyword>
<protein>
    <submittedName>
        <fullName evidence="2">Uncharacterized protein</fullName>
    </submittedName>
</protein>
<evidence type="ECO:0000313" key="3">
    <source>
        <dbReference type="Proteomes" id="UP001153709"/>
    </source>
</evidence>
<dbReference type="Proteomes" id="UP001153709">
    <property type="component" value="Chromosome 3"/>
</dbReference>
<gene>
    <name evidence="2" type="ORF">DIABBA_LOCUS5727</name>
</gene>